<feature type="region of interest" description="Disordered" evidence="1">
    <location>
        <begin position="1"/>
        <end position="84"/>
    </location>
</feature>
<evidence type="ECO:0000313" key="2">
    <source>
        <dbReference type="EMBL" id="KAJ7217062.1"/>
    </source>
</evidence>
<proteinExistence type="predicted"/>
<evidence type="ECO:0000313" key="3">
    <source>
        <dbReference type="Proteomes" id="UP001219525"/>
    </source>
</evidence>
<dbReference type="AlphaFoldDB" id="A0AAD6VN19"/>
<reference evidence="2" key="1">
    <citation type="submission" date="2023-03" db="EMBL/GenBank/DDBJ databases">
        <title>Massive genome expansion in bonnet fungi (Mycena s.s.) driven by repeated elements and novel gene families across ecological guilds.</title>
        <authorList>
            <consortium name="Lawrence Berkeley National Laboratory"/>
            <person name="Harder C.B."/>
            <person name="Miyauchi S."/>
            <person name="Viragh M."/>
            <person name="Kuo A."/>
            <person name="Thoen E."/>
            <person name="Andreopoulos B."/>
            <person name="Lu D."/>
            <person name="Skrede I."/>
            <person name="Drula E."/>
            <person name="Henrissat B."/>
            <person name="Morin E."/>
            <person name="Kohler A."/>
            <person name="Barry K."/>
            <person name="LaButti K."/>
            <person name="Morin E."/>
            <person name="Salamov A."/>
            <person name="Lipzen A."/>
            <person name="Mereny Z."/>
            <person name="Hegedus B."/>
            <person name="Baldrian P."/>
            <person name="Stursova M."/>
            <person name="Weitz H."/>
            <person name="Taylor A."/>
            <person name="Grigoriev I.V."/>
            <person name="Nagy L.G."/>
            <person name="Martin F."/>
            <person name="Kauserud H."/>
        </authorList>
    </citation>
    <scope>NUCLEOTIDE SEQUENCE</scope>
    <source>
        <strain evidence="2">9144</strain>
    </source>
</reference>
<keyword evidence="3" id="KW-1185">Reference proteome</keyword>
<organism evidence="2 3">
    <name type="scientific">Mycena pura</name>
    <dbReference type="NCBI Taxonomy" id="153505"/>
    <lineage>
        <taxon>Eukaryota</taxon>
        <taxon>Fungi</taxon>
        <taxon>Dikarya</taxon>
        <taxon>Basidiomycota</taxon>
        <taxon>Agaricomycotina</taxon>
        <taxon>Agaricomycetes</taxon>
        <taxon>Agaricomycetidae</taxon>
        <taxon>Agaricales</taxon>
        <taxon>Marasmiineae</taxon>
        <taxon>Mycenaceae</taxon>
        <taxon>Mycena</taxon>
    </lineage>
</organism>
<dbReference type="EMBL" id="JARJCW010000014">
    <property type="protein sequence ID" value="KAJ7217062.1"/>
    <property type="molecule type" value="Genomic_DNA"/>
</dbReference>
<feature type="compositionally biased region" description="Polar residues" evidence="1">
    <location>
        <begin position="69"/>
        <end position="83"/>
    </location>
</feature>
<sequence>MTTRTWFPEGYSPHPQVFYYPPGPPPLSAATATPNPQPWLPRGQSRKGSASGSSHTGSRGMRSEPASGTRAQTRTNMPDSSYPQAELVDGLDYFKIGDQVRVRRWAVATDSFTDWIVGQIVRPVLLENEDGSQRRSYLVSYENPRTKKRQEKQFSPHYQEITSLESDSDAAPDTLAPRTNIKSNVVFAPIPVETRHGKVVMSRYHSTK</sequence>
<name>A0AAD6VN19_9AGAR</name>
<dbReference type="Proteomes" id="UP001219525">
    <property type="component" value="Unassembled WGS sequence"/>
</dbReference>
<protein>
    <submittedName>
        <fullName evidence="2">Uncharacterized protein</fullName>
    </submittedName>
</protein>
<evidence type="ECO:0000256" key="1">
    <source>
        <dbReference type="SAM" id="MobiDB-lite"/>
    </source>
</evidence>
<gene>
    <name evidence="2" type="ORF">GGX14DRAFT_42771</name>
</gene>
<feature type="compositionally biased region" description="Polar residues" evidence="1">
    <location>
        <begin position="46"/>
        <end position="57"/>
    </location>
</feature>
<accession>A0AAD6VN19</accession>
<comment type="caution">
    <text evidence="2">The sequence shown here is derived from an EMBL/GenBank/DDBJ whole genome shotgun (WGS) entry which is preliminary data.</text>
</comment>